<dbReference type="InterPro" id="IPR039650">
    <property type="entry name" value="HdrA-like"/>
</dbReference>
<evidence type="ECO:0000256" key="5">
    <source>
        <dbReference type="ARBA" id="ARBA00023014"/>
    </source>
</evidence>
<gene>
    <name evidence="8" type="ORF">EAS56_25425</name>
    <name evidence="7" type="ORF">XH91_27230</name>
</gene>
<evidence type="ECO:0000313" key="7">
    <source>
        <dbReference type="EMBL" id="QAU48685.1"/>
    </source>
</evidence>
<dbReference type="EMBL" id="RDQZ01000024">
    <property type="protein sequence ID" value="RXH09647.1"/>
    <property type="molecule type" value="Genomic_DNA"/>
</dbReference>
<keyword evidence="6" id="KW-0732">Signal</keyword>
<dbReference type="GO" id="GO:0016491">
    <property type="term" value="F:oxidoreductase activity"/>
    <property type="evidence" value="ECO:0007669"/>
    <property type="project" value="UniProtKB-KW"/>
</dbReference>
<evidence type="ECO:0000256" key="4">
    <source>
        <dbReference type="ARBA" id="ARBA00023004"/>
    </source>
</evidence>
<dbReference type="GO" id="GO:0051539">
    <property type="term" value="F:4 iron, 4 sulfur cluster binding"/>
    <property type="evidence" value="ECO:0007669"/>
    <property type="project" value="UniProtKB-KW"/>
</dbReference>
<evidence type="ECO:0000256" key="2">
    <source>
        <dbReference type="ARBA" id="ARBA00022723"/>
    </source>
</evidence>
<keyword evidence="3" id="KW-0560">Oxidoreductase</keyword>
<evidence type="ECO:0000313" key="9">
    <source>
        <dbReference type="Proteomes" id="UP000288972"/>
    </source>
</evidence>
<keyword evidence="4" id="KW-0408">Iron</keyword>
<evidence type="ECO:0000256" key="6">
    <source>
        <dbReference type="SAM" id="SignalP"/>
    </source>
</evidence>
<dbReference type="Proteomes" id="UP000288972">
    <property type="component" value="Chromosome"/>
</dbReference>
<dbReference type="Proteomes" id="UP000290401">
    <property type="component" value="Unassembled WGS sequence"/>
</dbReference>
<dbReference type="GO" id="GO:0046872">
    <property type="term" value="F:metal ion binding"/>
    <property type="evidence" value="ECO:0007669"/>
    <property type="project" value="UniProtKB-KW"/>
</dbReference>
<keyword evidence="2" id="KW-0479">Metal-binding</keyword>
<evidence type="ECO:0000313" key="8">
    <source>
        <dbReference type="EMBL" id="RXH09647.1"/>
    </source>
</evidence>
<dbReference type="PANTHER" id="PTHR43498:SF1">
    <property type="entry name" value="COB--COM HETERODISULFIDE REDUCTASE IRON-SULFUR SUBUNIT A"/>
    <property type="match status" value="1"/>
</dbReference>
<dbReference type="InterPro" id="IPR036188">
    <property type="entry name" value="FAD/NAD-bd_sf"/>
</dbReference>
<dbReference type="KEGG" id="bgz:XH91_27230"/>
<dbReference type="EMBL" id="CP030053">
    <property type="protein sequence ID" value="QAU48685.1"/>
    <property type="molecule type" value="Genomic_DNA"/>
</dbReference>
<dbReference type="AlphaFoldDB" id="A0AAE6CAM2"/>
<keyword evidence="1" id="KW-0004">4Fe-4S</keyword>
<proteinExistence type="predicted"/>
<keyword evidence="10" id="KW-1185">Reference proteome</keyword>
<dbReference type="PANTHER" id="PTHR43498">
    <property type="entry name" value="FERREDOXIN:COB-COM HETERODISULFIDE REDUCTASE SUBUNIT A"/>
    <property type="match status" value="1"/>
</dbReference>
<protein>
    <submittedName>
        <fullName evidence="7">FAD-dependent oxidoreductase</fullName>
    </submittedName>
</protein>
<feature type="signal peptide" evidence="6">
    <location>
        <begin position="1"/>
        <end position="25"/>
    </location>
</feature>
<accession>A0AAE6CAM2</accession>
<dbReference type="Gene3D" id="3.50.50.60">
    <property type="entry name" value="FAD/NAD(P)-binding domain"/>
    <property type="match status" value="1"/>
</dbReference>
<feature type="chain" id="PRO_5041920028" evidence="6">
    <location>
        <begin position="26"/>
        <end position="538"/>
    </location>
</feature>
<keyword evidence="5" id="KW-0411">Iron-sulfur</keyword>
<evidence type="ECO:0000313" key="10">
    <source>
        <dbReference type="Proteomes" id="UP000290401"/>
    </source>
</evidence>
<reference evidence="7 9" key="1">
    <citation type="submission" date="2018-06" db="EMBL/GenBank/DDBJ databases">
        <title>Comparative genomics of rhizobia nodulating Arachis hypogaea in China.</title>
        <authorList>
            <person name="Li Y."/>
        </authorList>
    </citation>
    <scope>NUCLEOTIDE SEQUENCE [LARGE SCALE GENOMIC DNA]</scope>
    <source>
        <strain evidence="7 9">CCBAU 51670</strain>
    </source>
</reference>
<evidence type="ECO:0000256" key="1">
    <source>
        <dbReference type="ARBA" id="ARBA00022485"/>
    </source>
</evidence>
<sequence>MSIHCRTSGLLVCLILSLIVSPASAQSPVNKDVLVYGGTAAGVMSAYSAARRGSHVVLLEPGHHLGGMVTGGLSATDLGNPQVIGGYAKLFYRRVAEHYGRSRLDRITDWLSEPHVSEDTFGAMLGEAGVEVVFGARLRERHGVTIENRRIVSVTSEDGREWRAEVFVDCSYEGDLLAQSGATYTWGRESAQTYGETLAGVRTITPQHQFGWPMLAYRDDHRLYPEISPGPLPTAGSGDKNVQAYNYRLVLTDDPANRLPFPKPDGYDPAQFALLARYLQEFQSHMGRDPSLRDFLYPVRLPNHKADFNNNGPFSSDYIGHSAAYPDASYQDKLRIRTEHLRYTQGLLYFLSHDPVVPAPLKSQLNVWGLPKDEFSDSDHWPRELYIREGRRMVGAYVVTQADLQTNRAKPDAIGMGSYNSDSHNVQRVVMPDGTVRNEGDMQVPVQPYQIPYRVMTPRKDELQNLLVPVCLSASHVAYSSLRMEPQYMILGQAAGVAGSLAAESGVPVQDIPIARLQRELLKAGAVLDLPENSFFGP</sequence>
<dbReference type="Pfam" id="PF12831">
    <property type="entry name" value="FAD_oxidored"/>
    <property type="match status" value="1"/>
</dbReference>
<evidence type="ECO:0000256" key="3">
    <source>
        <dbReference type="ARBA" id="ARBA00023002"/>
    </source>
</evidence>
<dbReference type="SUPFAM" id="SSF51905">
    <property type="entry name" value="FAD/NAD(P)-binding domain"/>
    <property type="match status" value="1"/>
</dbReference>
<organism evidence="7 9">
    <name type="scientific">Bradyrhizobium guangzhouense</name>
    <dbReference type="NCBI Taxonomy" id="1325095"/>
    <lineage>
        <taxon>Bacteria</taxon>
        <taxon>Pseudomonadati</taxon>
        <taxon>Pseudomonadota</taxon>
        <taxon>Alphaproteobacteria</taxon>
        <taxon>Hyphomicrobiales</taxon>
        <taxon>Nitrobacteraceae</taxon>
        <taxon>Bradyrhizobium</taxon>
    </lineage>
</organism>
<name>A0AAE6CAM2_9BRAD</name>
<reference evidence="8 10" key="2">
    <citation type="submission" date="2018-10" db="EMBL/GenBank/DDBJ databases">
        <title>Bradyrhizobium sp. nov., effective nodules isolated from peanut in China.</title>
        <authorList>
            <person name="Li Y."/>
        </authorList>
    </citation>
    <scope>NUCLEOTIDE SEQUENCE [LARGE SCALE GENOMIC DNA]</scope>
    <source>
        <strain evidence="8 10">CCBAU 53426</strain>
    </source>
</reference>